<accession>A0A135L2P5</accession>
<dbReference type="OrthoDB" id="2475185at2"/>
<keyword evidence="2" id="KW-1185">Reference proteome</keyword>
<sequence>MYRMIGLKRKLSFLFLIFFFILLLQQVGYSETKEINLEKQIETWLQQLTKTSPYQERLDLLYLKQIVIKPMNEDVQIITFSTDEQQQGYIVVTKDDNKMKVVEYGLGSILPYQKQVIADEGIKEMIPKEFTYHSPFENYWFFDTKNENIYIEGSTGEWLPDLSAYQPEYRQTIGLDLKEKLTDSLFNDKLIFNPYEDLSWLLNNKNNLSITENQLILSLKQKQEVLFVGSKYDRQVQFAFPVIGYHAWDDQNYITLYDETLDLIRYVPFKDAQAFGTFYLHP</sequence>
<evidence type="ECO:0000313" key="1">
    <source>
        <dbReference type="EMBL" id="KXG43255.1"/>
    </source>
</evidence>
<reference evidence="1 2" key="1">
    <citation type="submission" date="2016-02" db="EMBL/GenBank/DDBJ databases">
        <title>Draft Genome for Tepidibacillus decaturensis nov. sp. Strain Z9, an Anaerobic, Moderately Thermophilic and Heterotrophic Bacterium from Deep Subsurface of the Illinois Basin, USA.</title>
        <authorList>
            <person name="Dong Y."/>
            <person name="Chang J.Y."/>
            <person name="Sanford R."/>
            <person name="Fouke B.W."/>
        </authorList>
    </citation>
    <scope>NUCLEOTIDE SEQUENCE [LARGE SCALE GENOMIC DNA]</scope>
    <source>
        <strain evidence="1 2">Z9</strain>
    </source>
</reference>
<comment type="caution">
    <text evidence="1">The sequence shown here is derived from an EMBL/GenBank/DDBJ whole genome shotgun (WGS) entry which is preliminary data.</text>
</comment>
<gene>
    <name evidence="1" type="ORF">U473_03915</name>
</gene>
<dbReference type="EMBL" id="LSKU01000001">
    <property type="protein sequence ID" value="KXG43255.1"/>
    <property type="molecule type" value="Genomic_DNA"/>
</dbReference>
<dbReference type="AlphaFoldDB" id="A0A135L2P5"/>
<proteinExistence type="predicted"/>
<dbReference type="STRING" id="1413211.U473_03915"/>
<organism evidence="1 2">
    <name type="scientific">Tepidibacillus decaturensis</name>
    <dbReference type="NCBI Taxonomy" id="1413211"/>
    <lineage>
        <taxon>Bacteria</taxon>
        <taxon>Bacillati</taxon>
        <taxon>Bacillota</taxon>
        <taxon>Bacilli</taxon>
        <taxon>Bacillales</taxon>
        <taxon>Bacillaceae</taxon>
        <taxon>Tepidibacillus</taxon>
    </lineage>
</organism>
<dbReference type="Proteomes" id="UP000070352">
    <property type="component" value="Unassembled WGS sequence"/>
</dbReference>
<evidence type="ECO:0000313" key="2">
    <source>
        <dbReference type="Proteomes" id="UP000070352"/>
    </source>
</evidence>
<name>A0A135L2P5_9BACI</name>
<protein>
    <submittedName>
        <fullName evidence="1">Uncharacterized protein</fullName>
    </submittedName>
</protein>
<dbReference type="RefSeq" id="WP_068723536.1">
    <property type="nucleotide sequence ID" value="NZ_LSKU01000001.1"/>
</dbReference>